<feature type="domain" description="EGF-like" evidence="30">
    <location>
        <begin position="886"/>
        <end position="922"/>
    </location>
</feature>
<dbReference type="Gene3D" id="3.30.300.320">
    <property type="match status" value="1"/>
</dbReference>
<comment type="similarity">
    <text evidence="3">Belongs to the NOTCH family.</text>
</comment>
<dbReference type="InterPro" id="IPR000152">
    <property type="entry name" value="EGF-type_Asp/Asn_hydroxyl_site"/>
</dbReference>
<feature type="disulfide bond" evidence="25">
    <location>
        <begin position="93"/>
        <end position="102"/>
    </location>
</feature>
<feature type="domain" description="EGF-like" evidence="30">
    <location>
        <begin position="520"/>
        <end position="556"/>
    </location>
</feature>
<proteinExistence type="inferred from homology"/>
<dbReference type="FunFam" id="2.10.25.10:FF:000038">
    <property type="entry name" value="Fibrillin 2"/>
    <property type="match status" value="1"/>
</dbReference>
<feature type="disulfide bond" evidence="25">
    <location>
        <begin position="797"/>
        <end position="806"/>
    </location>
</feature>
<dbReference type="GO" id="GO:0005886">
    <property type="term" value="C:plasma membrane"/>
    <property type="evidence" value="ECO:0007669"/>
    <property type="project" value="UniProtKB-SubCell"/>
</dbReference>
<feature type="disulfide bond" evidence="25">
    <location>
        <begin position="912"/>
        <end position="921"/>
    </location>
</feature>
<feature type="disulfide bond" evidence="25">
    <location>
        <begin position="562"/>
        <end position="572"/>
    </location>
</feature>
<keyword evidence="11" id="KW-0914">Notch signaling pathway</keyword>
<feature type="disulfide bond" evidence="25">
    <location>
        <begin position="52"/>
        <end position="61"/>
    </location>
</feature>
<dbReference type="Pfam" id="PF25024">
    <property type="entry name" value="EGF_TEN"/>
    <property type="match status" value="1"/>
</dbReference>
<feature type="domain" description="EGF-like" evidence="30">
    <location>
        <begin position="255"/>
        <end position="293"/>
    </location>
</feature>
<evidence type="ECO:0000256" key="25">
    <source>
        <dbReference type="PROSITE-ProRule" id="PRU00076"/>
    </source>
</evidence>
<feature type="compositionally biased region" description="Basic residues" evidence="27">
    <location>
        <begin position="1948"/>
        <end position="1961"/>
    </location>
</feature>
<evidence type="ECO:0000256" key="26">
    <source>
        <dbReference type="PROSITE-ProRule" id="PRU00196"/>
    </source>
</evidence>
<feature type="transmembrane region" description="Helical" evidence="28">
    <location>
        <begin position="1565"/>
        <end position="1589"/>
    </location>
</feature>
<dbReference type="GO" id="GO:0005654">
    <property type="term" value="C:nucleoplasm"/>
    <property type="evidence" value="ECO:0007669"/>
    <property type="project" value="UniProtKB-ARBA"/>
</dbReference>
<feature type="binding site" evidence="22">
    <location>
        <position position="395"/>
    </location>
    <ligand>
        <name>Ca(2+)</name>
        <dbReference type="ChEBI" id="CHEBI:29108"/>
        <label>1</label>
    </ligand>
</feature>
<dbReference type="GO" id="GO:0048812">
    <property type="term" value="P:neuron projection morphogenesis"/>
    <property type="evidence" value="ECO:0007669"/>
    <property type="project" value="UniProtKB-ARBA"/>
</dbReference>
<dbReference type="GO" id="GO:0008284">
    <property type="term" value="P:positive regulation of cell population proliferation"/>
    <property type="evidence" value="ECO:0007669"/>
    <property type="project" value="UniProtKB-ARBA"/>
</dbReference>
<dbReference type="SUPFAM" id="SSF57184">
    <property type="entry name" value="Growth factor receptor domain"/>
    <property type="match status" value="3"/>
</dbReference>
<dbReference type="Pfam" id="PF12796">
    <property type="entry name" value="Ank_2"/>
    <property type="match status" value="1"/>
</dbReference>
<reference evidence="33" key="1">
    <citation type="submission" date="2021-01" db="EMBL/GenBank/DDBJ databases">
        <title>A chromosome-scale assembly of European eel, Anguilla anguilla.</title>
        <authorList>
            <person name="Henkel C."/>
            <person name="Jong-Raadsen S.A."/>
            <person name="Dufour S."/>
            <person name="Weltzien F.-A."/>
            <person name="Palstra A.P."/>
            <person name="Pelster B."/>
            <person name="Spaink H.P."/>
            <person name="Van Den Thillart G.E."/>
            <person name="Jansen H."/>
            <person name="Zahm M."/>
            <person name="Klopp C."/>
            <person name="Cedric C."/>
            <person name="Louis A."/>
            <person name="Berthelot C."/>
            <person name="Parey E."/>
            <person name="Roest Crollius H."/>
            <person name="Montfort J."/>
            <person name="Robinson-Rechavi M."/>
            <person name="Bucao C."/>
            <person name="Bouchez O."/>
            <person name="Gislard M."/>
            <person name="Lluch J."/>
            <person name="Milhes M."/>
            <person name="Lampietro C."/>
            <person name="Lopez Roques C."/>
            <person name="Donnadieu C."/>
            <person name="Braasch I."/>
            <person name="Desvignes T."/>
            <person name="Postlethwait J."/>
            <person name="Bobe J."/>
            <person name="Guiguen Y."/>
            <person name="Dirks R."/>
        </authorList>
    </citation>
    <scope>NUCLEOTIDE SEQUENCE</scope>
    <source>
        <strain evidence="33">Tag_6206</strain>
        <tissue evidence="33">Liver</tissue>
    </source>
</reference>
<dbReference type="GO" id="GO:0005509">
    <property type="term" value="F:calcium ion binding"/>
    <property type="evidence" value="ECO:0007669"/>
    <property type="project" value="InterPro"/>
</dbReference>
<keyword evidence="13" id="KW-0805">Transcription regulation</keyword>
<evidence type="ECO:0000256" key="13">
    <source>
        <dbReference type="ARBA" id="ARBA00023015"/>
    </source>
</evidence>
<dbReference type="PANTHER" id="PTHR24049:SF22">
    <property type="entry name" value="DROSOPHILA CRUMBS HOMOLOG"/>
    <property type="match status" value="1"/>
</dbReference>
<feature type="domain" description="EGF-like" evidence="30">
    <location>
        <begin position="422"/>
        <end position="458"/>
    </location>
</feature>
<feature type="disulfide bond" evidence="25">
    <location>
        <begin position="874"/>
        <end position="883"/>
    </location>
</feature>
<dbReference type="Gene3D" id="1.25.40.20">
    <property type="entry name" value="Ankyrin repeat-containing domain"/>
    <property type="match status" value="1"/>
</dbReference>
<dbReference type="SMART" id="SM00179">
    <property type="entry name" value="EGF_CA"/>
    <property type="match status" value="28"/>
</dbReference>
<feature type="domain" description="LNR" evidence="31">
    <location>
        <begin position="1389"/>
        <end position="1430"/>
    </location>
</feature>
<feature type="domain" description="EGF-like" evidence="30">
    <location>
        <begin position="1012"/>
        <end position="1047"/>
    </location>
</feature>
<feature type="disulfide bond" evidence="25">
    <location>
        <begin position="321"/>
        <end position="330"/>
    </location>
</feature>
<evidence type="ECO:0000259" key="31">
    <source>
        <dbReference type="PROSITE" id="PS50258"/>
    </source>
</evidence>
<keyword evidence="18" id="KW-0804">Transcription</keyword>
<evidence type="ECO:0000256" key="12">
    <source>
        <dbReference type="ARBA" id="ARBA00022989"/>
    </source>
</evidence>
<feature type="disulfide bond" evidence="25">
    <location>
        <begin position="1075"/>
        <end position="1084"/>
    </location>
</feature>
<feature type="disulfide bond" evidence="25">
    <location>
        <begin position="666"/>
        <end position="675"/>
    </location>
</feature>
<keyword evidence="6 25" id="KW-0245">EGF-like domain</keyword>
<dbReference type="EMBL" id="JAFIRN010000006">
    <property type="protein sequence ID" value="KAG5847511.1"/>
    <property type="molecule type" value="Genomic_DNA"/>
</dbReference>
<evidence type="ECO:0000256" key="29">
    <source>
        <dbReference type="SAM" id="SignalP"/>
    </source>
</evidence>
<evidence type="ECO:0000256" key="9">
    <source>
        <dbReference type="ARBA" id="ARBA00022737"/>
    </source>
</evidence>
<feature type="domain" description="EGF-like" evidence="30">
    <location>
        <begin position="848"/>
        <end position="884"/>
    </location>
</feature>
<evidence type="ECO:0000256" key="8">
    <source>
        <dbReference type="ARBA" id="ARBA00022729"/>
    </source>
</evidence>
<feature type="binding site" evidence="22">
    <location>
        <position position="392"/>
    </location>
    <ligand>
        <name>Ca(2+)</name>
        <dbReference type="ChEBI" id="CHEBI:29108"/>
        <label>1</label>
    </ligand>
</feature>
<evidence type="ECO:0000256" key="21">
    <source>
        <dbReference type="ARBA" id="ARBA00023242"/>
    </source>
</evidence>
<dbReference type="PROSITE" id="PS00010">
    <property type="entry name" value="ASX_HYDROXYL"/>
    <property type="match status" value="19"/>
</dbReference>
<dbReference type="PROSITE" id="PS50088">
    <property type="entry name" value="ANK_REPEAT"/>
    <property type="match status" value="3"/>
</dbReference>
<evidence type="ECO:0000256" key="19">
    <source>
        <dbReference type="ARBA" id="ARBA00023170"/>
    </source>
</evidence>
<feature type="disulfide bond" evidence="25">
    <location>
        <begin position="836"/>
        <end position="845"/>
    </location>
</feature>
<name>A0A9D3RZX4_ANGAN</name>
<dbReference type="InterPro" id="IPR035993">
    <property type="entry name" value="Notch-like_dom_sf"/>
</dbReference>
<dbReference type="SMART" id="SM00248">
    <property type="entry name" value="ANK"/>
    <property type="match status" value="5"/>
</dbReference>
<dbReference type="FunFam" id="3.30.300.320:FF:000001">
    <property type="entry name" value="Neurogenic locus notch 1"/>
    <property type="match status" value="1"/>
</dbReference>
<dbReference type="Proteomes" id="UP001044222">
    <property type="component" value="Chromosome 6"/>
</dbReference>
<feature type="domain" description="EGF-like" evidence="30">
    <location>
        <begin position="1209"/>
        <end position="1248"/>
    </location>
</feature>
<feature type="domain" description="EGF-like" evidence="30">
    <location>
        <begin position="372"/>
        <end position="410"/>
    </location>
</feature>
<dbReference type="SMART" id="SM00181">
    <property type="entry name" value="EGF"/>
    <property type="match status" value="30"/>
</dbReference>
<feature type="domain" description="EGF-like" evidence="30">
    <location>
        <begin position="217"/>
        <end position="253"/>
    </location>
</feature>
<feature type="domain" description="EGF-like" evidence="30">
    <location>
        <begin position="483"/>
        <end position="518"/>
    </location>
</feature>
<accession>A0A9D3RZX4</accession>
<dbReference type="Pfam" id="PF07684">
    <property type="entry name" value="NODP"/>
    <property type="match status" value="1"/>
</dbReference>
<feature type="chain" id="PRO_5038832801" description="Notch receptor 2" evidence="29">
    <location>
        <begin position="26"/>
        <end position="1987"/>
    </location>
</feature>
<feature type="disulfide bond" evidence="25">
    <location>
        <begin position="283"/>
        <end position="292"/>
    </location>
</feature>
<feature type="disulfide bond" evidence="25">
    <location>
        <begin position="951"/>
        <end position="960"/>
    </location>
</feature>
<dbReference type="FunFam" id="2.10.25.10:FF:000471">
    <property type="entry name" value="Protein lin-12"/>
    <property type="match status" value="1"/>
</dbReference>
<evidence type="ECO:0000256" key="5">
    <source>
        <dbReference type="ARBA" id="ARBA00022475"/>
    </source>
</evidence>
<feature type="disulfide bond" evidence="25">
    <location>
        <begin position="704"/>
        <end position="713"/>
    </location>
</feature>
<dbReference type="PROSITE" id="PS50287">
    <property type="entry name" value="SRCR_2"/>
    <property type="match status" value="1"/>
</dbReference>
<feature type="domain" description="LNR" evidence="31">
    <location>
        <begin position="1310"/>
        <end position="1350"/>
    </location>
</feature>
<feature type="disulfide bond" evidence="25">
    <location>
        <begin position="546"/>
        <end position="555"/>
    </location>
</feature>
<keyword evidence="9" id="KW-0677">Repeat</keyword>
<feature type="disulfide bond" evidence="25">
    <location>
        <begin position="508"/>
        <end position="517"/>
    </location>
</feature>
<evidence type="ECO:0000256" key="20">
    <source>
        <dbReference type="ARBA" id="ARBA00023180"/>
    </source>
</evidence>
<evidence type="ECO:0000256" key="28">
    <source>
        <dbReference type="SAM" id="Phobius"/>
    </source>
</evidence>
<dbReference type="PANTHER" id="PTHR24049">
    <property type="entry name" value="CRUMBS FAMILY MEMBER"/>
    <property type="match status" value="1"/>
</dbReference>
<evidence type="ECO:0000256" key="23">
    <source>
        <dbReference type="PIRSR" id="PIRSR002279-2"/>
    </source>
</evidence>
<feature type="disulfide bond" evidence="25">
    <location>
        <begin position="360"/>
        <end position="369"/>
    </location>
</feature>
<dbReference type="GO" id="GO:0006357">
    <property type="term" value="P:regulation of transcription by RNA polymerase II"/>
    <property type="evidence" value="ECO:0007669"/>
    <property type="project" value="UniProtKB-ARBA"/>
</dbReference>
<organism evidence="33 34">
    <name type="scientific">Anguilla anguilla</name>
    <name type="common">European freshwater eel</name>
    <name type="synonym">Muraena anguilla</name>
    <dbReference type="NCBI Taxonomy" id="7936"/>
    <lineage>
        <taxon>Eukaryota</taxon>
        <taxon>Metazoa</taxon>
        <taxon>Chordata</taxon>
        <taxon>Craniata</taxon>
        <taxon>Vertebrata</taxon>
        <taxon>Euteleostomi</taxon>
        <taxon>Actinopterygii</taxon>
        <taxon>Neopterygii</taxon>
        <taxon>Teleostei</taxon>
        <taxon>Anguilliformes</taxon>
        <taxon>Anguillidae</taxon>
        <taxon>Anguilla</taxon>
    </lineage>
</organism>
<feature type="signal peptide" evidence="29">
    <location>
        <begin position="1"/>
        <end position="25"/>
    </location>
</feature>
<evidence type="ECO:0000256" key="24">
    <source>
        <dbReference type="PROSITE-ProRule" id="PRU00023"/>
    </source>
</evidence>
<evidence type="ECO:0000256" key="7">
    <source>
        <dbReference type="ARBA" id="ARBA00022692"/>
    </source>
</evidence>
<dbReference type="InterPro" id="IPR036770">
    <property type="entry name" value="Ankyrin_rpt-contain_sf"/>
</dbReference>
<feature type="domain" description="EGF-like" evidence="30">
    <location>
        <begin position="1125"/>
        <end position="1167"/>
    </location>
</feature>
<dbReference type="Pfam" id="PF00066">
    <property type="entry name" value="Notch"/>
    <property type="match status" value="3"/>
</dbReference>
<evidence type="ECO:0000256" key="2">
    <source>
        <dbReference type="ARBA" id="ARBA00004251"/>
    </source>
</evidence>
<feature type="domain" description="EGF-like" evidence="30">
    <location>
        <begin position="633"/>
        <end position="676"/>
    </location>
</feature>
<dbReference type="InterPro" id="IPR000800">
    <property type="entry name" value="Notch_dom"/>
</dbReference>
<dbReference type="FunFam" id="2.10.25.10:FF:000472">
    <property type="entry name" value="Uncharacterized protein, isoform A"/>
    <property type="match status" value="1"/>
</dbReference>
<comment type="subcellular location">
    <subcellularLocation>
        <location evidence="2">Cell membrane</location>
        <topology evidence="2">Single-pass type I membrane protein</topology>
    </subcellularLocation>
    <subcellularLocation>
        <location evidence="1">Nucleus</location>
    </subcellularLocation>
</comment>
<evidence type="ECO:0000256" key="3">
    <source>
        <dbReference type="ARBA" id="ARBA00005847"/>
    </source>
</evidence>
<dbReference type="FunFam" id="2.10.25.10:FF:000173">
    <property type="entry name" value="Neurogenic locus notch protein 2"/>
    <property type="match status" value="1"/>
</dbReference>
<keyword evidence="15 28" id="KW-0472">Membrane</keyword>
<dbReference type="InterPro" id="IPR001881">
    <property type="entry name" value="EGF-like_Ca-bd_dom"/>
</dbReference>
<feature type="domain" description="EGF-like" evidence="30">
    <location>
        <begin position="106"/>
        <end position="144"/>
    </location>
</feature>
<dbReference type="FunFam" id="2.10.25.10:FF:000031">
    <property type="entry name" value="neurogenic locus notch homolog protein 3"/>
    <property type="match status" value="3"/>
</dbReference>
<feature type="disulfide bond" evidence="25">
    <location>
        <begin position="637"/>
        <end position="647"/>
    </location>
</feature>
<feature type="domain" description="EGF-like" evidence="30">
    <location>
        <begin position="145"/>
        <end position="176"/>
    </location>
</feature>
<dbReference type="FunFam" id="2.10.25.10:FF:000143">
    <property type="entry name" value="Protein crumbs 1"/>
    <property type="match status" value="2"/>
</dbReference>
<dbReference type="PRINTS" id="PR00010">
    <property type="entry name" value="EGFBLOOD"/>
</dbReference>
<dbReference type="FunFam" id="2.10.25.10:FF:000125">
    <property type="entry name" value="Neurogenic locus notch protein-like"/>
    <property type="match status" value="1"/>
</dbReference>
<feature type="domain" description="EGF-like" evidence="30">
    <location>
        <begin position="771"/>
        <end position="807"/>
    </location>
</feature>
<dbReference type="SMART" id="SM01339">
    <property type="entry name" value="NODP"/>
    <property type="match status" value="1"/>
</dbReference>
<comment type="caution">
    <text evidence="26">Lacks conserved residue(s) required for the propagation of feature annotation.</text>
</comment>
<dbReference type="FunFam" id="2.10.25.10:FF:000066">
    <property type="entry name" value="FAT atypical cadherin 4"/>
    <property type="match status" value="1"/>
</dbReference>
<feature type="domain" description="EGF-like" evidence="30">
    <location>
        <begin position="809"/>
        <end position="846"/>
    </location>
</feature>
<dbReference type="InterPro" id="IPR049883">
    <property type="entry name" value="NOTCH1_EGF-like"/>
</dbReference>
<feature type="domain" description="EGF-like" evidence="30">
    <location>
        <begin position="24"/>
        <end position="62"/>
    </location>
</feature>
<dbReference type="GO" id="GO:0042063">
    <property type="term" value="P:gliogenesis"/>
    <property type="evidence" value="ECO:0007669"/>
    <property type="project" value="UniProtKB-ARBA"/>
</dbReference>
<keyword evidence="5" id="KW-1003">Cell membrane</keyword>
<feature type="domain" description="EGF-like" evidence="30">
    <location>
        <begin position="63"/>
        <end position="103"/>
    </location>
</feature>
<feature type="disulfide bond" evidence="25">
    <location>
        <begin position="621"/>
        <end position="630"/>
    </location>
</feature>
<feature type="region of interest" description="Disordered" evidence="27">
    <location>
        <begin position="1937"/>
        <end position="1987"/>
    </location>
</feature>
<keyword evidence="22" id="KW-0106">Calcium</keyword>
<dbReference type="FunFam" id="2.10.25.10:FF:000373">
    <property type="entry name" value="sushi, nidogen and EGF-like domain-containing protein 1"/>
    <property type="match status" value="1"/>
</dbReference>
<dbReference type="InterPro" id="IPR002110">
    <property type="entry name" value="Ankyrin_rpt"/>
</dbReference>
<feature type="disulfide bond" evidence="25">
    <location>
        <begin position="1037"/>
        <end position="1046"/>
    </location>
</feature>
<keyword evidence="8 29" id="KW-0732">Signal</keyword>
<evidence type="ECO:0000313" key="33">
    <source>
        <dbReference type="EMBL" id="KAG5847511.1"/>
    </source>
</evidence>
<feature type="domain" description="EGF-like" evidence="30">
    <location>
        <begin position="716"/>
        <end position="752"/>
    </location>
</feature>
<feature type="domain" description="EGF-like" evidence="30">
    <location>
        <begin position="678"/>
        <end position="714"/>
    </location>
</feature>
<dbReference type="SUPFAM" id="SSF90193">
    <property type="entry name" value="Notch domain"/>
    <property type="match status" value="3"/>
</dbReference>
<feature type="compositionally biased region" description="Basic and acidic residues" evidence="27">
    <location>
        <begin position="1962"/>
        <end position="1979"/>
    </location>
</feature>
<evidence type="ECO:0000256" key="27">
    <source>
        <dbReference type="SAM" id="MobiDB-lite"/>
    </source>
</evidence>
<feature type="disulfide bond" evidence="23 25">
    <location>
        <begin position="448"/>
        <end position="457"/>
    </location>
</feature>
<feature type="disulfide bond" evidence="25">
    <location>
        <begin position="1197"/>
        <end position="1206"/>
    </location>
</feature>
<keyword evidence="21" id="KW-0539">Nucleus</keyword>
<keyword evidence="12 28" id="KW-1133">Transmembrane helix</keyword>
<evidence type="ECO:0000256" key="10">
    <source>
        <dbReference type="ARBA" id="ARBA00022782"/>
    </source>
</evidence>
<feature type="disulfide bond" evidence="25">
    <location>
        <begin position="1157"/>
        <end position="1166"/>
    </location>
</feature>
<keyword evidence="34" id="KW-1185">Reference proteome</keyword>
<feature type="region of interest" description="Disordered" evidence="27">
    <location>
        <begin position="1476"/>
        <end position="1507"/>
    </location>
</feature>
<dbReference type="Pfam" id="PF00023">
    <property type="entry name" value="Ank"/>
    <property type="match status" value="1"/>
</dbReference>
<evidence type="ECO:0000259" key="30">
    <source>
        <dbReference type="PROSITE" id="PS50026"/>
    </source>
</evidence>
<dbReference type="FunFam" id="2.10.25.10:FF:000230">
    <property type="entry name" value="Delta-like protein"/>
    <property type="match status" value="1"/>
</dbReference>
<dbReference type="InterPro" id="IPR009030">
    <property type="entry name" value="Growth_fac_rcpt_cys_sf"/>
</dbReference>
<feature type="disulfide bond" evidence="25">
    <location>
        <begin position="1178"/>
        <end position="1195"/>
    </location>
</feature>
<dbReference type="Gene3D" id="2.10.25.10">
    <property type="entry name" value="Laminin"/>
    <property type="match status" value="28"/>
</dbReference>
<feature type="disulfide bond" evidence="25">
    <location>
        <begin position="487"/>
        <end position="497"/>
    </location>
</feature>
<feature type="disulfide bond" evidence="25">
    <location>
        <begin position="989"/>
        <end position="998"/>
    </location>
</feature>
<evidence type="ECO:0000256" key="16">
    <source>
        <dbReference type="ARBA" id="ARBA00023157"/>
    </source>
</evidence>
<evidence type="ECO:0008006" key="35">
    <source>
        <dbReference type="Google" id="ProtNLM"/>
    </source>
</evidence>
<dbReference type="FunFam" id="2.10.25.10:FF:000146">
    <property type="entry name" value="Putative neurogenic locus notch"/>
    <property type="match status" value="1"/>
</dbReference>
<feature type="domain" description="EGF-like" evidence="30">
    <location>
        <begin position="558"/>
        <end position="593"/>
    </location>
</feature>
<feature type="repeat" description="ANK" evidence="24">
    <location>
        <begin position="1825"/>
        <end position="1857"/>
    </location>
</feature>
<keyword evidence="19" id="KW-0675">Receptor</keyword>
<dbReference type="GO" id="GO:0060218">
    <property type="term" value="P:hematopoietic stem cell differentiation"/>
    <property type="evidence" value="ECO:0007669"/>
    <property type="project" value="UniProtKB-ARBA"/>
</dbReference>
<evidence type="ECO:0000256" key="4">
    <source>
        <dbReference type="ARBA" id="ARBA00022473"/>
    </source>
</evidence>
<feature type="disulfide bond" evidence="25">
    <location>
        <begin position="205"/>
        <end position="214"/>
    </location>
</feature>
<dbReference type="FunFam" id="2.10.25.10:FF:000434">
    <property type="entry name" value="Predicted protein"/>
    <property type="match status" value="1"/>
</dbReference>
<dbReference type="SUPFAM" id="SSF48403">
    <property type="entry name" value="Ankyrin repeat"/>
    <property type="match status" value="1"/>
</dbReference>
<keyword evidence="22" id="KW-0479">Metal-binding</keyword>
<feature type="repeat" description="ANK" evidence="24">
    <location>
        <begin position="1858"/>
        <end position="1890"/>
    </location>
</feature>
<dbReference type="PROSITE" id="PS50026">
    <property type="entry name" value="EGF_3"/>
    <property type="match status" value="30"/>
</dbReference>
<keyword evidence="4" id="KW-0217">Developmental protein</keyword>
<dbReference type="SMART" id="SM00004">
    <property type="entry name" value="NL"/>
    <property type="match status" value="3"/>
</dbReference>
<keyword evidence="7 28" id="KW-0812">Transmembrane</keyword>
<feature type="disulfide bond" evidence="23">
    <location>
        <begin position="376"/>
        <end position="389"/>
    </location>
</feature>
<dbReference type="PIRSF" id="PIRSF002279">
    <property type="entry name" value="Notch"/>
    <property type="match status" value="1"/>
</dbReference>
<dbReference type="GO" id="GO:0030855">
    <property type="term" value="P:epithelial cell differentiation"/>
    <property type="evidence" value="ECO:0007669"/>
    <property type="project" value="UniProtKB-ARBA"/>
</dbReference>
<feature type="domain" description="EGF-like" evidence="30">
    <location>
        <begin position="924"/>
        <end position="961"/>
    </location>
</feature>
<dbReference type="Pfam" id="PF07645">
    <property type="entry name" value="EGF_CA"/>
    <property type="match status" value="3"/>
</dbReference>
<feature type="domain" description="SRCR" evidence="32">
    <location>
        <begin position="259"/>
        <end position="370"/>
    </location>
</feature>
<keyword evidence="14 24" id="KW-0040">ANK repeat</keyword>
<feature type="domain" description="EGF-like" evidence="30">
    <location>
        <begin position="595"/>
        <end position="631"/>
    </location>
</feature>
<feature type="compositionally biased region" description="Gly residues" evidence="27">
    <location>
        <begin position="1481"/>
        <end position="1493"/>
    </location>
</feature>
<feature type="disulfide bond" evidence="25">
    <location>
        <begin position="1113"/>
        <end position="1122"/>
    </location>
</feature>
<dbReference type="Pfam" id="PF12661">
    <property type="entry name" value="hEGF"/>
    <property type="match status" value="3"/>
</dbReference>
<evidence type="ECO:0000256" key="11">
    <source>
        <dbReference type="ARBA" id="ARBA00022976"/>
    </source>
</evidence>
<feature type="disulfide bond" evidence="25">
    <location>
        <begin position="583"/>
        <end position="592"/>
    </location>
</feature>
<feature type="domain" description="EGF-like" evidence="30">
    <location>
        <begin position="332"/>
        <end position="370"/>
    </location>
</feature>
<dbReference type="PROSITE" id="PS01187">
    <property type="entry name" value="EGF_CA"/>
    <property type="match status" value="7"/>
</dbReference>
<dbReference type="PROSITE" id="PS01186">
    <property type="entry name" value="EGF_2"/>
    <property type="match status" value="19"/>
</dbReference>
<feature type="disulfide bond" evidence="23">
    <location>
        <begin position="383"/>
        <end position="398"/>
    </location>
</feature>
<dbReference type="GO" id="GO:1901222">
    <property type="term" value="P:regulation of non-canonical NF-kappaB signal transduction"/>
    <property type="evidence" value="ECO:0007669"/>
    <property type="project" value="UniProtKB-ARBA"/>
</dbReference>
<dbReference type="FunFam" id="2.10.25.10:FF:000136">
    <property type="entry name" value="Neurogenic locus notch 1"/>
    <property type="match status" value="1"/>
</dbReference>
<dbReference type="SUPFAM" id="SSF57196">
    <property type="entry name" value="EGF/Laminin"/>
    <property type="match status" value="18"/>
</dbReference>
<feature type="domain" description="EGF-like" evidence="30">
    <location>
        <begin position="1049"/>
        <end position="1085"/>
    </location>
</feature>
<feature type="disulfide bond" evidence="25">
    <location>
        <begin position="341"/>
        <end position="358"/>
    </location>
</feature>
<dbReference type="InterPro" id="IPR018097">
    <property type="entry name" value="EGF_Ca-bd_CS"/>
</dbReference>
<evidence type="ECO:0000259" key="32">
    <source>
        <dbReference type="PROSITE" id="PS50287"/>
    </source>
</evidence>
<dbReference type="InterPro" id="IPR010660">
    <property type="entry name" value="Notch_NOD_dom"/>
</dbReference>
<dbReference type="PROSITE" id="PS00022">
    <property type="entry name" value="EGF_1"/>
    <property type="match status" value="25"/>
</dbReference>
<feature type="disulfide bond" evidence="25">
    <location>
        <begin position="243"/>
        <end position="252"/>
    </location>
</feature>
<dbReference type="InterPro" id="IPR000742">
    <property type="entry name" value="EGF"/>
</dbReference>
<dbReference type="CDD" id="cd00054">
    <property type="entry name" value="EGF_CA"/>
    <property type="match status" value="18"/>
</dbReference>
<dbReference type="GO" id="GO:0031017">
    <property type="term" value="P:exocrine pancreas development"/>
    <property type="evidence" value="ECO:0007669"/>
    <property type="project" value="UniProtKB-ARBA"/>
</dbReference>
<feature type="domain" description="EGF-like" evidence="30">
    <location>
        <begin position="963"/>
        <end position="999"/>
    </location>
</feature>
<feature type="region of interest" description="Disordered" evidence="27">
    <location>
        <begin position="1720"/>
        <end position="1747"/>
    </location>
</feature>
<dbReference type="GO" id="GO:0007219">
    <property type="term" value="P:Notch signaling pathway"/>
    <property type="evidence" value="ECO:0007669"/>
    <property type="project" value="UniProtKB-KW"/>
</dbReference>
<gene>
    <name evidence="33" type="ORF">ANANG_G00126820</name>
</gene>
<keyword evidence="10" id="KW-0221">Differentiation</keyword>
<dbReference type="PRINTS" id="PR01983">
    <property type="entry name" value="NOTCH"/>
</dbReference>
<feature type="disulfide bond" evidence="25">
    <location>
        <begin position="134"/>
        <end position="143"/>
    </location>
</feature>
<keyword evidence="17" id="KW-0010">Activator</keyword>
<evidence type="ECO:0000256" key="22">
    <source>
        <dbReference type="PIRSR" id="PIRSR002279-1"/>
    </source>
</evidence>
<dbReference type="InterPro" id="IPR011656">
    <property type="entry name" value="Notch_NODP_dom"/>
</dbReference>
<dbReference type="PRINTS" id="PR01452">
    <property type="entry name" value="LNOTCHREPEAT"/>
</dbReference>
<feature type="repeat" description="ANK" evidence="24">
    <location>
        <begin position="1792"/>
        <end position="1824"/>
    </location>
</feature>
<dbReference type="PROSITE" id="PS50258">
    <property type="entry name" value="LNR"/>
    <property type="match status" value="3"/>
</dbReference>
<feature type="domain" description="EGF-like" evidence="30">
    <location>
        <begin position="295"/>
        <end position="331"/>
    </location>
</feature>
<dbReference type="PROSITE" id="PS50297">
    <property type="entry name" value="ANK_REP_REGION"/>
    <property type="match status" value="2"/>
</dbReference>
<evidence type="ECO:0000256" key="14">
    <source>
        <dbReference type="ARBA" id="ARBA00023043"/>
    </source>
</evidence>
<evidence type="ECO:0000256" key="17">
    <source>
        <dbReference type="ARBA" id="ARBA00023159"/>
    </source>
</evidence>
<protein>
    <recommendedName>
        <fullName evidence="35">Notch receptor 2</fullName>
    </recommendedName>
</protein>
<dbReference type="InterPro" id="IPR001190">
    <property type="entry name" value="SRCR"/>
</dbReference>
<feature type="domain" description="EGF-like" evidence="30">
    <location>
        <begin position="1087"/>
        <end position="1123"/>
    </location>
</feature>
<dbReference type="Gene3D" id="3.30.70.3310">
    <property type="match status" value="1"/>
</dbReference>
<evidence type="ECO:0000256" key="18">
    <source>
        <dbReference type="ARBA" id="ARBA00023163"/>
    </source>
</evidence>
<feature type="domain" description="EGF-like" evidence="30">
    <location>
        <begin position="177"/>
        <end position="215"/>
    </location>
</feature>
<keyword evidence="16 23" id="KW-1015">Disulfide bond</keyword>
<dbReference type="Pfam" id="PF00008">
    <property type="entry name" value="EGF"/>
    <property type="match status" value="11"/>
</dbReference>
<dbReference type="SMART" id="SM01338">
    <property type="entry name" value="NOD"/>
    <property type="match status" value="1"/>
</dbReference>
<dbReference type="InterPro" id="IPR008297">
    <property type="entry name" value="Notch"/>
</dbReference>
<keyword evidence="20" id="KW-0325">Glycoprotein</keyword>
<comment type="caution">
    <text evidence="33">The sequence shown here is derived from an EMBL/GenBank/DDBJ whole genome shotgun (WGS) entry which is preliminary data.</text>
</comment>
<feature type="domain" description="LNR" evidence="31">
    <location>
        <begin position="1351"/>
        <end position="1388"/>
    </location>
</feature>
<evidence type="ECO:0000256" key="15">
    <source>
        <dbReference type="ARBA" id="ARBA00023136"/>
    </source>
</evidence>
<dbReference type="Pfam" id="PF06816">
    <property type="entry name" value="NOD"/>
    <property type="match status" value="1"/>
</dbReference>
<dbReference type="GO" id="GO:0045597">
    <property type="term" value="P:positive regulation of cell differentiation"/>
    <property type="evidence" value="ECO:0007669"/>
    <property type="project" value="UniProtKB-ARBA"/>
</dbReference>
<feature type="domain" description="EGF-like" evidence="30">
    <location>
        <begin position="1169"/>
        <end position="1207"/>
    </location>
</feature>
<evidence type="ECO:0000256" key="1">
    <source>
        <dbReference type="ARBA" id="ARBA00004123"/>
    </source>
</evidence>
<dbReference type="FunFam" id="2.10.25.10:FF:000004">
    <property type="entry name" value="Neurogenic locus notch 1"/>
    <property type="match status" value="4"/>
</dbReference>
<evidence type="ECO:0000313" key="34">
    <source>
        <dbReference type="Proteomes" id="UP001044222"/>
    </source>
</evidence>
<sequence length="1987" mass="213904">MGQLPGVSTGKFILLFAYWIKLSEALQCAGPQKPCVNGSCVTYGNGTGYCKCSPGFLGMYCHHPDPCTPGYCLNGGTCRASGTGVPSVPVCTCPLAFTGTVCQTLQNSLCHPANPCQHNGSCTLLSQEEYQCDCLQGWTGEQCQWKDGCLSSPCRNGGTCASKPEGGFSCRCTPGARAATCPAPPPCLNGGTCHPTSATSHECLCLPGFNGTKCENNVDDCPGHRCENGGTCLDGVNTYNCQCPPEWTGTFCTEDVDECRLQPNACQNGGTCSNSLRGYNCVCVNGWTGPDCSENIDDCREAACGVGSTCLDRVASFLCLCPVGKTGLRCNVDDACMSSPCKNNAPCDPNPISGMFNCNCLPGYRGITCEEDVDECKMASDLCEHHGQCVNTVGSFTCRCPPGSGVHLLLHARIHGRALRGGHKRVRQSALPERGRCQNDVNKFTCICNPGFGGKMCEVDIDECASTPCHNGARIHGTRCEENVNDCDPEPCHHGVCEDGIATYTCRCHPGYTGPKCEHVARKCDSGPCQNRASCVDTGGQYRCNCLPGTSGVNCEINSDDCASSPCEYGVCQDGINKYTCVCKPGYTGERCNVEINECNSNPCLNGGVCRDGPNKFRCVCPPGTHEPLCHSGADPCAPGPCAHGACVEERDGGAALGSLRYRCDCSPGWKGQHCDLEQDECRSDPCQHGGQCQDRTDGYACTCAQGFAGENCEINIDECKSNPCLNQGACVDRVNGYSCNCTLPYKGNYTLLYTGNHCATGWQGPRCAQDVDECSTSPCQNGAHCVNRHGGYQCQCQPGYSGVNCETNVDDCTPSRLCLNGGSCVDRVAGFVCACRPGFEGTRCETEVDECASQPCRNGGRCQDFVNSFVCQCQPGFDGVRCERNVPECTESSCLNNGTCVDGIKSYTCRCRLGFTGKYCQHEINECDQLQPCMNGGVCTDGLDSYSCSCPAEYTGENCQHPLNLCSQNPCLNSGTCVHNGGSRECQCAVGWTGLYCDIPNVSCQAIAGSKGVPVDRVCQHGGRCQDEGRTHRCVCQPGYTGSYCQEEVDECQSNPCKNGGTCVDYLGMYECQCKDGYQGVNCQYDVDECQSHPCLHGGTCFNLANRFYCTCPPGTQGLRCEVDVDECDPAVAPEGPRCLHGGRCVDGLGRFTCVCPPGFTGQYCEGDINECLSAPCHAPGTLDCVQLPNNYECRCRLGYIGRHCELMLDLCRSSPCHNGGVCSVNSSSAQGYSCDCKPFSPLKRVSLLTLGLVLMLPMEVVRKQISGLPALPERRHLPAGPRGPAHYTCRCPAPFSGKRCELASSSACSDPECAQRSGDGVCDAQCNRRECEWDGGDCSLHRLDPWARCSAPVPCWELFRNGRCDRQCDNPGCLFDSFECQTASTPCRYNDYCADHYGNGHCDRSCNTEACGWDGLDCAAGEAERVADGELVLVVRLQPDELRKDLQAFLRSLSMLLRTNLRCKTIVPYYGPEGREGPGRGGAQAGPGRGGRAAPAEGENGSRGRRSKVYLEIDNRQCAQTSKECFSSTEQAASYIAAQHIKTPLSYPLVSVTSIPGEEKPSFLMYVIGAVVVVMLLLFLLLGVLAVKRKRKSAPLWLPEGFFLRDRKRSEPLGQDDFALKSVVKSKDGLVDCSQSQHWPEESCQPKKMKMEDNPLLPAGVDGGEVDRREWTLQHRKAADIPLTPPQSQLDSDCLDIDAKGPDGFTPLMLASLRGGGAQERTAPERPPCTWRPATPAPTPPRGCWTRRRRQRARQHGPHPLHAAVAADAQGVFQILLRNRATELDARMNDGTTPLILAARLAVEDMVEELVHCHADINAVDDHGKSALHWAAAVNNIEATLVLLKNGANRDMQDNKEETPLFLAAREGSFKAAQILLDHFANRDITDHMDRLPRDSALERMHHDIVRLLDQYNLIHSPHAGHLGGASGHPALACGGGGAFPGSHPQGKKSRRGAPKRGRGREGAEGHEGQAEEEACRRGGAGRRG</sequence>
<evidence type="ECO:0000256" key="6">
    <source>
        <dbReference type="ARBA" id="ARBA00022536"/>
    </source>
</evidence>
<dbReference type="InterPro" id="IPR051022">
    <property type="entry name" value="Notch_Cell-Fate_Det"/>
</dbReference>
<dbReference type="FunFam" id="2.10.25.10:FF:000080">
    <property type="entry name" value="Neurogenic locus notch 1"/>
    <property type="match status" value="2"/>
</dbReference>
<dbReference type="InterPro" id="IPR013032">
    <property type="entry name" value="EGF-like_CS"/>
</dbReference>